<dbReference type="AlphaFoldDB" id="A0A8E6EX48"/>
<sequence>MAQDFNTFLFGDLRIATASSGRSDYAHTFGGPHDRKGTSREDCNGILIHLLHRFDLTDPAIPIRIPGVRWLPLYYCFDFRANDLGYRLISDDQLVTYFPDDDPNVSKEESWPDDEGYPLEFPKSSIKIAAYSYNPTKLNDAYQWAGIFGIGNLSKRDQLAAKKRVAKWIDSLGFEAPPETDEEFDEAFSSPFAQGKPDSPCLNPDCSNWKKKGQLTTIALMPAEPVKGIRTFGRMGAGVQLIVRMCPRCYTIRVSNQCD</sequence>
<gene>
    <name evidence="1" type="ORF">KIH39_20760</name>
</gene>
<accession>A0A8E6EX48</accession>
<name>A0A8E6EX48_9BACT</name>
<organism evidence="1 2">
    <name type="scientific">Telmatocola sphagniphila</name>
    <dbReference type="NCBI Taxonomy" id="1123043"/>
    <lineage>
        <taxon>Bacteria</taxon>
        <taxon>Pseudomonadati</taxon>
        <taxon>Planctomycetota</taxon>
        <taxon>Planctomycetia</taxon>
        <taxon>Gemmatales</taxon>
        <taxon>Gemmataceae</taxon>
    </lineage>
</organism>
<evidence type="ECO:0000313" key="2">
    <source>
        <dbReference type="Proteomes" id="UP000676194"/>
    </source>
</evidence>
<dbReference type="EMBL" id="CP074694">
    <property type="protein sequence ID" value="QVL31253.1"/>
    <property type="molecule type" value="Genomic_DNA"/>
</dbReference>
<protein>
    <submittedName>
        <fullName evidence="1">Uncharacterized protein</fullName>
    </submittedName>
</protein>
<dbReference type="Proteomes" id="UP000676194">
    <property type="component" value="Chromosome"/>
</dbReference>
<reference evidence="1" key="1">
    <citation type="submission" date="2021-05" db="EMBL/GenBank/DDBJ databases">
        <title>Complete genome sequence of the cellulolytic planctomycete Telmatocola sphagniphila SP2T and characterization of the first cellulase from planctomycetes.</title>
        <authorList>
            <person name="Rakitin A.L."/>
            <person name="Beletsky A.V."/>
            <person name="Naumoff D.G."/>
            <person name="Kulichevskaya I.S."/>
            <person name="Mardanov A.V."/>
            <person name="Ravin N.V."/>
            <person name="Dedysh S.N."/>
        </authorList>
    </citation>
    <scope>NUCLEOTIDE SEQUENCE</scope>
    <source>
        <strain evidence="1">SP2T</strain>
    </source>
</reference>
<proteinExistence type="predicted"/>
<dbReference type="RefSeq" id="WP_213495134.1">
    <property type="nucleotide sequence ID" value="NZ_CP074694.1"/>
</dbReference>
<evidence type="ECO:0000313" key="1">
    <source>
        <dbReference type="EMBL" id="QVL31253.1"/>
    </source>
</evidence>
<dbReference type="KEGG" id="tsph:KIH39_20760"/>
<keyword evidence="2" id="KW-1185">Reference proteome</keyword>